<dbReference type="PANTHER" id="PTHR43830:SF3">
    <property type="entry name" value="PROTEIN PSP1"/>
    <property type="match status" value="1"/>
</dbReference>
<dbReference type="GO" id="GO:0005737">
    <property type="term" value="C:cytoplasm"/>
    <property type="evidence" value="ECO:0007669"/>
    <property type="project" value="TreeGrafter"/>
</dbReference>
<dbReference type="Proteomes" id="UP000014978">
    <property type="component" value="Unassembled WGS sequence"/>
</dbReference>
<accession>S7W829</accession>
<reference evidence="3" key="1">
    <citation type="journal article" date="2013" name="PLoS Genet.">
        <title>The genome of Spraguea lophii and the basis of host-microsporidian interactions.</title>
        <authorList>
            <person name="Campbell S.E."/>
            <person name="Williams T.A."/>
            <person name="Yousuf A."/>
            <person name="Soanes D.M."/>
            <person name="Paszkiewicz K.H."/>
            <person name="Williams B.A.P."/>
        </authorList>
    </citation>
    <scope>NUCLEOTIDE SEQUENCE [LARGE SCALE GENOMIC DNA]</scope>
    <source>
        <strain evidence="3">42_110</strain>
    </source>
</reference>
<dbReference type="PROSITE" id="PS51411">
    <property type="entry name" value="PSP1_C"/>
    <property type="match status" value="1"/>
</dbReference>
<proteinExistence type="predicted"/>
<name>S7W829_SPRLO</name>
<evidence type="ECO:0000313" key="2">
    <source>
        <dbReference type="EMBL" id="EPR78986.1"/>
    </source>
</evidence>
<evidence type="ECO:0000313" key="3">
    <source>
        <dbReference type="Proteomes" id="UP000014978"/>
    </source>
</evidence>
<dbReference type="OMA" id="EYKIRIW"/>
<dbReference type="AlphaFoldDB" id="S7W829"/>
<comment type="caution">
    <text evidence="2">The sequence shown here is derived from an EMBL/GenBank/DDBJ whole genome shotgun (WGS) entry which is preliminary data.</text>
</comment>
<dbReference type="VEuPathDB" id="MicrosporidiaDB:SLOPH_1523"/>
<dbReference type="Pfam" id="PF04468">
    <property type="entry name" value="PSP1"/>
    <property type="match status" value="1"/>
</dbReference>
<gene>
    <name evidence="2" type="ORF">SLOPH_1523</name>
</gene>
<dbReference type="NCBIfam" id="NF041131">
    <property type="entry name" value="RicT_YaaT_fam"/>
    <property type="match status" value="1"/>
</dbReference>
<sequence length="228" mass="27393">MTLNNGRWYSTYVDNIWPENRKWKNEDWRIVGSMPFSDPVEEEDAKIDYNDLNELLTRIDERLYIIEFGNLRLDIGYSLDFQIQIGDYVILEADRGEDCGKVVSFTTKSKYVQLIDKIDKNNVSKEIHPKKIYRVATKEDITIIHQKKHYEIKALSRCIEKVTQDQLPMNVVDCEYQWDMNKLTFFFMSKEKVDFRELVKNLYKEYKIRIWMCSVEKSNHHILKELIE</sequence>
<dbReference type="InParanoid" id="S7W829"/>
<dbReference type="InterPro" id="IPR047767">
    <property type="entry name" value="PSP1-like"/>
</dbReference>
<organism evidence="2 3">
    <name type="scientific">Spraguea lophii (strain 42_110)</name>
    <name type="common">Microsporidian parasite</name>
    <dbReference type="NCBI Taxonomy" id="1358809"/>
    <lineage>
        <taxon>Eukaryota</taxon>
        <taxon>Fungi</taxon>
        <taxon>Fungi incertae sedis</taxon>
        <taxon>Microsporidia</taxon>
        <taxon>Spragueidae</taxon>
        <taxon>Spraguea</taxon>
    </lineage>
</organism>
<protein>
    <submittedName>
        <fullName evidence="2">PSP1 domain-containing protein</fullName>
    </submittedName>
</protein>
<dbReference type="InterPro" id="IPR007557">
    <property type="entry name" value="PSP1_C"/>
</dbReference>
<dbReference type="HOGENOM" id="CLU_080493_1_0_1"/>
<feature type="domain" description="PSP1 C-terminal" evidence="1">
    <location>
        <begin position="130"/>
        <end position="215"/>
    </location>
</feature>
<dbReference type="PANTHER" id="PTHR43830">
    <property type="entry name" value="PROTEIN PSP1"/>
    <property type="match status" value="1"/>
</dbReference>
<keyword evidence="3" id="KW-1185">Reference proteome</keyword>
<dbReference type="EMBL" id="ATCN01000453">
    <property type="protein sequence ID" value="EPR78986.1"/>
    <property type="molecule type" value="Genomic_DNA"/>
</dbReference>
<dbReference type="OrthoDB" id="243127at2759"/>
<evidence type="ECO:0000259" key="1">
    <source>
        <dbReference type="PROSITE" id="PS51411"/>
    </source>
</evidence>